<protein>
    <submittedName>
        <fullName evidence="2">Piso0_005664 protein</fullName>
    </submittedName>
</protein>
<accession>G8XZL6</accession>
<gene>
    <name evidence="2" type="primary">Piso0_005664</name>
    <name evidence="2" type="ORF">GNLVRS01_PISO0N19879g</name>
</gene>
<evidence type="ECO:0000313" key="2">
    <source>
        <dbReference type="EMBL" id="CCE87125.1"/>
    </source>
</evidence>
<feature type="compositionally biased region" description="Basic and acidic residues" evidence="1">
    <location>
        <begin position="143"/>
        <end position="164"/>
    </location>
</feature>
<proteinExistence type="predicted"/>
<dbReference type="eggNOG" id="ENOG502S5IC">
    <property type="taxonomic scope" value="Eukaryota"/>
</dbReference>
<dbReference type="STRING" id="559304.G8XZL6"/>
<evidence type="ECO:0000313" key="3">
    <source>
        <dbReference type="Proteomes" id="UP000005222"/>
    </source>
</evidence>
<dbReference type="InParanoid" id="G8XZL6"/>
<feature type="region of interest" description="Disordered" evidence="1">
    <location>
        <begin position="96"/>
        <end position="164"/>
    </location>
</feature>
<dbReference type="EMBL" id="FO082046">
    <property type="protein sequence ID" value="CCE87125.1"/>
    <property type="molecule type" value="Genomic_DNA"/>
</dbReference>
<sequence length="164" mass="17836">MELTANQRTALYLDSISRSVGLNPFCSVYREALEKHAEYKGVKLPDGYVGSTFCPQCGWVVVAGVTSRTRVVAAPDGGGGRVLERRCLRCQSVSKSELADAPAHRDDGASADAAQQRAGTMSEGQRAKERAKKRKRNTLAGLLDKKEKDGGKKSKTLDLMDFMK</sequence>
<evidence type="ECO:0000256" key="1">
    <source>
        <dbReference type="SAM" id="MobiDB-lite"/>
    </source>
</evidence>
<dbReference type="FunCoup" id="G8XZL6">
    <property type="interactions" value="139"/>
</dbReference>
<dbReference type="AlphaFoldDB" id="G8XZL6"/>
<dbReference type="HOGENOM" id="CLU_1636018_0_0_1"/>
<keyword evidence="3" id="KW-1185">Reference proteome</keyword>
<reference evidence="2 3" key="1">
    <citation type="journal article" date="2012" name="G3 (Bethesda)">
        <title>Pichia sorbitophila, an interspecies yeast hybrid reveals early steps of genome resolution following polyploidization.</title>
        <authorList>
            <person name="Leh Louis V."/>
            <person name="Despons L."/>
            <person name="Friedrich A."/>
            <person name="Martin T."/>
            <person name="Durrens P."/>
            <person name="Casaregola S."/>
            <person name="Neuveglise C."/>
            <person name="Fairhead C."/>
            <person name="Marck C."/>
            <person name="Cruz J.A."/>
            <person name="Straub M.L."/>
            <person name="Kugler V."/>
            <person name="Sacerdot C."/>
            <person name="Uzunov Z."/>
            <person name="Thierry A."/>
            <person name="Weiss S."/>
            <person name="Bleykasten C."/>
            <person name="De Montigny J."/>
            <person name="Jacques N."/>
            <person name="Jung P."/>
            <person name="Lemaire M."/>
            <person name="Mallet S."/>
            <person name="Morel G."/>
            <person name="Richard G.F."/>
            <person name="Sarkar A."/>
            <person name="Savel G."/>
            <person name="Schacherer J."/>
            <person name="Seret M.L."/>
            <person name="Talla E."/>
            <person name="Samson G."/>
            <person name="Jubin C."/>
            <person name="Poulain J."/>
            <person name="Vacherie B."/>
            <person name="Barbe V."/>
            <person name="Pelletier E."/>
            <person name="Sherman D.J."/>
            <person name="Westhof E."/>
            <person name="Weissenbach J."/>
            <person name="Baret P.V."/>
            <person name="Wincker P."/>
            <person name="Gaillardin C."/>
            <person name="Dujon B."/>
            <person name="Souciet J.L."/>
        </authorList>
    </citation>
    <scope>NUCLEOTIDE SEQUENCE [LARGE SCALE GENOMIC DNA]</scope>
    <source>
        <strain evidence="3">ATCC MYA-4447 / BCRC 22081 / CBS 7064 / NBRC 10061 / NRRL Y-12695</strain>
    </source>
</reference>
<organism evidence="2 3">
    <name type="scientific">Pichia sorbitophila (strain ATCC MYA-4447 / BCRC 22081 / CBS 7064 / NBRC 10061 / NRRL Y-12695)</name>
    <name type="common">Hybrid yeast</name>
    <dbReference type="NCBI Taxonomy" id="559304"/>
    <lineage>
        <taxon>Eukaryota</taxon>
        <taxon>Fungi</taxon>
        <taxon>Dikarya</taxon>
        <taxon>Ascomycota</taxon>
        <taxon>Saccharomycotina</taxon>
        <taxon>Pichiomycetes</taxon>
        <taxon>Debaryomycetaceae</taxon>
        <taxon>Millerozyma</taxon>
    </lineage>
</organism>
<dbReference type="Gene3D" id="6.20.50.20">
    <property type="match status" value="1"/>
</dbReference>
<name>G8XZL6_PICSO</name>
<dbReference type="Proteomes" id="UP000005222">
    <property type="component" value="Chromosome N"/>
</dbReference>